<proteinExistence type="predicted"/>
<keyword evidence="2" id="KW-1185">Reference proteome</keyword>
<reference evidence="1 2" key="1">
    <citation type="submission" date="2018-06" db="EMBL/GenBank/DDBJ databases">
        <title>Genomic Encyclopedia of Archaeal and Bacterial Type Strains, Phase II (KMG-II): from individual species to whole genera.</title>
        <authorList>
            <person name="Goeker M."/>
        </authorList>
    </citation>
    <scope>NUCLEOTIDE SEQUENCE [LARGE SCALE GENOMIC DNA]</scope>
    <source>
        <strain evidence="1 2">ATCC BAA-1881</strain>
    </source>
</reference>
<dbReference type="RefSeq" id="WP_307722233.1">
    <property type="nucleotide sequence ID" value="NZ_BIFX01000001.1"/>
</dbReference>
<protein>
    <submittedName>
        <fullName evidence="1">Uncharacterized protein</fullName>
    </submittedName>
</protein>
<gene>
    <name evidence="1" type="ORF">EI42_05698</name>
</gene>
<dbReference type="Proteomes" id="UP000248806">
    <property type="component" value="Unassembled WGS sequence"/>
</dbReference>
<comment type="caution">
    <text evidence="1">The sequence shown here is derived from an EMBL/GenBank/DDBJ whole genome shotgun (WGS) entry which is preliminary data.</text>
</comment>
<name>A0A326TX78_THEHA</name>
<evidence type="ECO:0000313" key="1">
    <source>
        <dbReference type="EMBL" id="PZW21043.1"/>
    </source>
</evidence>
<dbReference type="AlphaFoldDB" id="A0A326TX78"/>
<dbReference type="EMBL" id="QKUF01000037">
    <property type="protein sequence ID" value="PZW21043.1"/>
    <property type="molecule type" value="Genomic_DNA"/>
</dbReference>
<evidence type="ECO:0000313" key="2">
    <source>
        <dbReference type="Proteomes" id="UP000248806"/>
    </source>
</evidence>
<accession>A0A326TX78</accession>
<sequence length="96" mass="10748">MLNIHCRIGIKGHLDSSWQEWFEDLQLLPQASGKTLLCGSLPDQAALYRVLHKMNSLGLILLSLETDDAISPQVSEDECKPRIGSFCRSVNDTHEI</sequence>
<organism evidence="1 2">
    <name type="scientific">Thermosporothrix hazakensis</name>
    <dbReference type="NCBI Taxonomy" id="644383"/>
    <lineage>
        <taxon>Bacteria</taxon>
        <taxon>Bacillati</taxon>
        <taxon>Chloroflexota</taxon>
        <taxon>Ktedonobacteria</taxon>
        <taxon>Ktedonobacterales</taxon>
        <taxon>Thermosporotrichaceae</taxon>
        <taxon>Thermosporothrix</taxon>
    </lineage>
</organism>